<organism evidence="12 13">
    <name type="scientific">Acorus calamus</name>
    <name type="common">Sweet flag</name>
    <dbReference type="NCBI Taxonomy" id="4465"/>
    <lineage>
        <taxon>Eukaryota</taxon>
        <taxon>Viridiplantae</taxon>
        <taxon>Streptophyta</taxon>
        <taxon>Embryophyta</taxon>
        <taxon>Tracheophyta</taxon>
        <taxon>Spermatophyta</taxon>
        <taxon>Magnoliopsida</taxon>
        <taxon>Liliopsida</taxon>
        <taxon>Acoraceae</taxon>
        <taxon>Acorus</taxon>
    </lineage>
</organism>
<name>A0AAV9E7Y2_ACOCL</name>
<dbReference type="CDD" id="cd08892">
    <property type="entry name" value="SRPBCC_Aha1"/>
    <property type="match status" value="1"/>
</dbReference>
<dbReference type="InterPro" id="IPR013538">
    <property type="entry name" value="ASHA1/2-like_C"/>
</dbReference>
<comment type="caution">
    <text evidence="12">The sequence shown here is derived from an EMBL/GenBank/DDBJ whole genome shotgun (WGS) entry which is preliminary data.</text>
</comment>
<dbReference type="InterPro" id="IPR023393">
    <property type="entry name" value="START-like_dom_sf"/>
</dbReference>
<reference evidence="12" key="1">
    <citation type="journal article" date="2023" name="Nat. Commun.">
        <title>Diploid and tetraploid genomes of Acorus and the evolution of monocots.</title>
        <authorList>
            <person name="Ma L."/>
            <person name="Liu K.W."/>
            <person name="Li Z."/>
            <person name="Hsiao Y.Y."/>
            <person name="Qi Y."/>
            <person name="Fu T."/>
            <person name="Tang G.D."/>
            <person name="Zhang D."/>
            <person name="Sun W.H."/>
            <person name="Liu D.K."/>
            <person name="Li Y."/>
            <person name="Chen G.Z."/>
            <person name="Liu X.D."/>
            <person name="Liao X.Y."/>
            <person name="Jiang Y.T."/>
            <person name="Yu X."/>
            <person name="Hao Y."/>
            <person name="Huang J."/>
            <person name="Zhao X.W."/>
            <person name="Ke S."/>
            <person name="Chen Y.Y."/>
            <person name="Wu W.L."/>
            <person name="Hsu J.L."/>
            <person name="Lin Y.F."/>
            <person name="Huang M.D."/>
            <person name="Li C.Y."/>
            <person name="Huang L."/>
            <person name="Wang Z.W."/>
            <person name="Zhao X."/>
            <person name="Zhong W.Y."/>
            <person name="Peng D.H."/>
            <person name="Ahmad S."/>
            <person name="Lan S."/>
            <person name="Zhang J.S."/>
            <person name="Tsai W.C."/>
            <person name="Van de Peer Y."/>
            <person name="Liu Z.J."/>
        </authorList>
    </citation>
    <scope>NUCLEOTIDE SEQUENCE</scope>
    <source>
        <strain evidence="12">CP</strain>
    </source>
</reference>
<keyword evidence="8" id="KW-0234">DNA repair</keyword>
<dbReference type="HAMAP" id="MF_00527">
    <property type="entry name" value="3MGH"/>
    <property type="match status" value="1"/>
</dbReference>
<evidence type="ECO:0000256" key="9">
    <source>
        <dbReference type="ARBA" id="ARBA00033426"/>
    </source>
</evidence>
<evidence type="ECO:0000256" key="1">
    <source>
        <dbReference type="ARBA" id="ARBA00000086"/>
    </source>
</evidence>
<dbReference type="CDD" id="cd00540">
    <property type="entry name" value="AAG"/>
    <property type="match status" value="1"/>
</dbReference>
<dbReference type="SMART" id="SM01000">
    <property type="entry name" value="Aha1_N"/>
    <property type="match status" value="1"/>
</dbReference>
<feature type="compositionally biased region" description="Low complexity" evidence="10">
    <location>
        <begin position="180"/>
        <end position="189"/>
    </location>
</feature>
<dbReference type="SUPFAM" id="SSF50486">
    <property type="entry name" value="FMT C-terminal domain-like"/>
    <property type="match status" value="1"/>
</dbReference>
<feature type="region of interest" description="Disordered" evidence="10">
    <location>
        <begin position="171"/>
        <end position="206"/>
    </location>
</feature>
<keyword evidence="7" id="KW-0378">Hydrolase</keyword>
<reference evidence="12" key="2">
    <citation type="submission" date="2023-06" db="EMBL/GenBank/DDBJ databases">
        <authorList>
            <person name="Ma L."/>
            <person name="Liu K.-W."/>
            <person name="Li Z."/>
            <person name="Hsiao Y.-Y."/>
            <person name="Qi Y."/>
            <person name="Fu T."/>
            <person name="Tang G."/>
            <person name="Zhang D."/>
            <person name="Sun W.-H."/>
            <person name="Liu D.-K."/>
            <person name="Li Y."/>
            <person name="Chen G.-Z."/>
            <person name="Liu X.-D."/>
            <person name="Liao X.-Y."/>
            <person name="Jiang Y.-T."/>
            <person name="Yu X."/>
            <person name="Hao Y."/>
            <person name="Huang J."/>
            <person name="Zhao X.-W."/>
            <person name="Ke S."/>
            <person name="Chen Y.-Y."/>
            <person name="Wu W.-L."/>
            <person name="Hsu J.-L."/>
            <person name="Lin Y.-F."/>
            <person name="Huang M.-D."/>
            <person name="Li C.-Y."/>
            <person name="Huang L."/>
            <person name="Wang Z.-W."/>
            <person name="Zhao X."/>
            <person name="Zhong W.-Y."/>
            <person name="Peng D.-H."/>
            <person name="Ahmad S."/>
            <person name="Lan S."/>
            <person name="Zhang J.-S."/>
            <person name="Tsai W.-C."/>
            <person name="Van De Peer Y."/>
            <person name="Liu Z.-J."/>
        </authorList>
    </citation>
    <scope>NUCLEOTIDE SEQUENCE</scope>
    <source>
        <strain evidence="12">CP</strain>
        <tissue evidence="12">Leaves</tissue>
    </source>
</reference>
<dbReference type="Gene3D" id="3.10.300.10">
    <property type="entry name" value="Methylpurine-DNA glycosylase (MPG)"/>
    <property type="match status" value="1"/>
</dbReference>
<dbReference type="InterPro" id="IPR011034">
    <property type="entry name" value="Formyl_transferase-like_C_sf"/>
</dbReference>
<dbReference type="GO" id="GO:0001671">
    <property type="term" value="F:ATPase activator activity"/>
    <property type="evidence" value="ECO:0007669"/>
    <property type="project" value="InterPro"/>
</dbReference>
<evidence type="ECO:0000313" key="13">
    <source>
        <dbReference type="Proteomes" id="UP001180020"/>
    </source>
</evidence>
<dbReference type="GO" id="GO:0003905">
    <property type="term" value="F:alkylbase DNA N-glycosylase activity"/>
    <property type="evidence" value="ECO:0007669"/>
    <property type="project" value="UniProtKB-EC"/>
</dbReference>
<dbReference type="InterPro" id="IPR036338">
    <property type="entry name" value="Aha1"/>
</dbReference>
<protein>
    <recommendedName>
        <fullName evidence="5">DNA-3-methyladenine glycosylase II</fullName>
        <ecNumber evidence="5">3.2.2.21</ecNumber>
    </recommendedName>
    <alternativeName>
        <fullName evidence="9">3-methyladenine DNA glycosidase</fullName>
    </alternativeName>
</protein>
<dbReference type="Pfam" id="PF08327">
    <property type="entry name" value="AHSA1"/>
    <property type="match status" value="1"/>
</dbReference>
<evidence type="ECO:0000256" key="8">
    <source>
        <dbReference type="ARBA" id="ARBA00023204"/>
    </source>
</evidence>
<dbReference type="SUPFAM" id="SSF55961">
    <property type="entry name" value="Bet v1-like"/>
    <property type="match status" value="1"/>
</dbReference>
<dbReference type="GO" id="GO:0006284">
    <property type="term" value="P:base-excision repair"/>
    <property type="evidence" value="ECO:0007669"/>
    <property type="project" value="InterPro"/>
</dbReference>
<comment type="similarity">
    <text evidence="3">Belongs to the AHA1 family.</text>
</comment>
<sequence length="646" mass="71065">MAKYGEGDKRWIVEDRPDGTNVHNWHWSERDCLEWSRSLLSSLLSGLTIPSPASSDSDDLHIRTKSLDRLDGEAYVNIRKGKVIPGYELSLSLSWIGESKSSGASVEGTVEIPYIADENAGEDPEIKVTVRDGGPVGARLKEAFLARGKPVVLEKIRVFVDAMAKGGPAKDDLEVKKPKSAAAVAAPQAVKEEEKKKKKREEEKGKEGFKTIRLSERFNCSARVLYEILMDERRWKGFTQSNASISGDVGGEFSVFDGSIMGTNVELQEGKVIVQKWRFGSWPDGVYSTVRLTFDEPESGVTIVKLTQTEVPEEDRYGNSTVVENTERGWRELIFHKIRAVFGKLYVYDIEVMNETEVLIIMFNLSSSTSICAITGLLLGSGNRAFSVLEGGGVAGDGFQKPPQKGCPTPTATIRRWRRRLRLGFRARAAPDHPRRLGTALLPREFFQVDALDLAPRLLGKLLRRDDVVLRITEVEAYRPNDTACHGRFGITARTAPVFGPGGHAYVYLCYGLHTMLNVVADKVGVGAAVLIRSCAPVNGLEVIQQRRGQKTEKPVLLAGPGKVTQALGLSTAWSNHPLYTPGGLEVLDGPEPDHMLIGPRVGINYASPEHVTAPWRFAIAGSPWISTPKSTLSPTQVLVNPLERE</sequence>
<feature type="domain" description="Activator of Hsp90 ATPase AHSA1-like N-terminal" evidence="11">
    <location>
        <begin position="29"/>
        <end position="165"/>
    </location>
</feature>
<dbReference type="GO" id="GO:0051087">
    <property type="term" value="F:protein-folding chaperone binding"/>
    <property type="evidence" value="ECO:0007669"/>
    <property type="project" value="InterPro"/>
</dbReference>
<dbReference type="Proteomes" id="UP001180020">
    <property type="component" value="Unassembled WGS sequence"/>
</dbReference>
<evidence type="ECO:0000256" key="2">
    <source>
        <dbReference type="ARBA" id="ARBA00002421"/>
    </source>
</evidence>
<proteinExistence type="inferred from homology"/>
<dbReference type="PANTHER" id="PTHR10429">
    <property type="entry name" value="DNA-3-METHYLADENINE GLYCOSYLASE"/>
    <property type="match status" value="1"/>
</dbReference>
<evidence type="ECO:0000256" key="3">
    <source>
        <dbReference type="ARBA" id="ARBA00006817"/>
    </source>
</evidence>
<comment type="function">
    <text evidence="2">Hydrolysis of the deoxyribose N-glycosidic bond to excise 3-methyladenine, and 7-methylguanine from the damaged DNA polymer formed by alkylation lesions.</text>
</comment>
<dbReference type="EC" id="3.2.2.21" evidence="5"/>
<evidence type="ECO:0000313" key="12">
    <source>
        <dbReference type="EMBL" id="KAK1309108.1"/>
    </source>
</evidence>
<evidence type="ECO:0000256" key="4">
    <source>
        <dbReference type="ARBA" id="ARBA00009232"/>
    </source>
</evidence>
<evidence type="ECO:0000256" key="7">
    <source>
        <dbReference type="ARBA" id="ARBA00022801"/>
    </source>
</evidence>
<dbReference type="Gene3D" id="3.30.530.20">
    <property type="match status" value="1"/>
</dbReference>
<dbReference type="Pfam" id="PF02245">
    <property type="entry name" value="Pur_DNA_glyco"/>
    <property type="match status" value="1"/>
</dbReference>
<evidence type="ECO:0000256" key="10">
    <source>
        <dbReference type="SAM" id="MobiDB-lite"/>
    </source>
</evidence>
<dbReference type="EMBL" id="JAUJYO010000009">
    <property type="protein sequence ID" value="KAK1309108.1"/>
    <property type="molecule type" value="Genomic_DNA"/>
</dbReference>
<dbReference type="InterPro" id="IPR003180">
    <property type="entry name" value="MPG"/>
</dbReference>
<keyword evidence="13" id="KW-1185">Reference proteome</keyword>
<evidence type="ECO:0000259" key="11">
    <source>
        <dbReference type="SMART" id="SM01000"/>
    </source>
</evidence>
<dbReference type="NCBIfam" id="TIGR00567">
    <property type="entry name" value="3mg"/>
    <property type="match status" value="1"/>
</dbReference>
<comment type="similarity">
    <text evidence="4">Belongs to the DNA glycosylase MPG family.</text>
</comment>
<dbReference type="InterPro" id="IPR036995">
    <property type="entry name" value="MPG_sf"/>
</dbReference>
<keyword evidence="6" id="KW-0227">DNA damage</keyword>
<gene>
    <name evidence="12" type="primary">MAG</name>
    <name evidence="12" type="ORF">QJS10_CPA09g00318</name>
</gene>
<evidence type="ECO:0000256" key="5">
    <source>
        <dbReference type="ARBA" id="ARBA00012000"/>
    </source>
</evidence>
<dbReference type="AlphaFoldDB" id="A0AAV9E7Y2"/>
<dbReference type="InterPro" id="IPR015310">
    <property type="entry name" value="AHSA1-like_N"/>
</dbReference>
<dbReference type="Pfam" id="PF09229">
    <property type="entry name" value="Aha1_N"/>
    <property type="match status" value="1"/>
</dbReference>
<dbReference type="Gene3D" id="3.15.10.20">
    <property type="entry name" value="Activator of Hsp90 ATPase Aha1, N-terminal domain"/>
    <property type="match status" value="1"/>
</dbReference>
<comment type="catalytic activity">
    <reaction evidence="1">
        <text>Hydrolysis of alkylated DNA, releasing 3-methyladenine, 3-methylguanine, 7-methylguanine and 7-methyladenine.</text>
        <dbReference type="EC" id="3.2.2.21"/>
    </reaction>
</comment>
<evidence type="ECO:0000256" key="6">
    <source>
        <dbReference type="ARBA" id="ARBA00022763"/>
    </source>
</evidence>
<dbReference type="FunFam" id="3.10.300.10:FF:000001">
    <property type="entry name" value="Putative 3-methyladenine DNA glycosylase"/>
    <property type="match status" value="1"/>
</dbReference>
<dbReference type="PANTHER" id="PTHR10429:SF0">
    <property type="entry name" value="DNA-3-METHYLADENINE GLYCOSYLASE"/>
    <property type="match status" value="1"/>
</dbReference>
<dbReference type="GO" id="GO:0003677">
    <property type="term" value="F:DNA binding"/>
    <property type="evidence" value="ECO:0007669"/>
    <property type="project" value="InterPro"/>
</dbReference>
<accession>A0AAV9E7Y2</accession>
<dbReference type="SUPFAM" id="SSF103111">
    <property type="entry name" value="Activator of Hsp90 ATPase, Aha1"/>
    <property type="match status" value="1"/>
</dbReference>
<feature type="compositionally biased region" description="Basic and acidic residues" evidence="10">
    <location>
        <begin position="190"/>
        <end position="206"/>
    </location>
</feature>